<organism evidence="1 2">
    <name type="scientific">Yersinia pestis biovar Orientalis str. IP275</name>
    <dbReference type="NCBI Taxonomy" id="373665"/>
    <lineage>
        <taxon>Bacteria</taxon>
        <taxon>Pseudomonadati</taxon>
        <taxon>Pseudomonadota</taxon>
        <taxon>Gammaproteobacteria</taxon>
        <taxon>Enterobacterales</taxon>
        <taxon>Yersiniaceae</taxon>
        <taxon>Yersinia</taxon>
    </lineage>
</organism>
<reference evidence="1 2" key="2">
    <citation type="submission" date="2010-03" db="EMBL/GenBank/DDBJ databases">
        <authorList>
            <person name="Payne S.H."/>
            <person name="Sutton G.G."/>
        </authorList>
    </citation>
    <scope>NUCLEOTIDE SEQUENCE [LARGE SCALE GENOMIC DNA]</scope>
    <source>
        <strain evidence="1 2">IP275</strain>
    </source>
</reference>
<name>A0AAV3B354_YERPE</name>
<sequence>MNSTTSLGIQLLRGFIMSVKIRRVTDFPVAALSLIVV</sequence>
<comment type="caution">
    <text evidence="1">The sequence shown here is derived from an EMBL/GenBank/DDBJ whole genome shotgun (WGS) entry which is preliminary data.</text>
</comment>
<gene>
    <name evidence="1" type="ORF">YPIP275_0073</name>
</gene>
<evidence type="ECO:0000313" key="2">
    <source>
        <dbReference type="Proteomes" id="UP000004430"/>
    </source>
</evidence>
<protein>
    <recommendedName>
        <fullName evidence="3">ABC transporter permease</fullName>
    </recommendedName>
</protein>
<dbReference type="EMBL" id="AAOS02000070">
    <property type="protein sequence ID" value="EDR30320.1"/>
    <property type="molecule type" value="Genomic_DNA"/>
</dbReference>
<dbReference type="Proteomes" id="UP000004430">
    <property type="component" value="Unassembled WGS sequence"/>
</dbReference>
<reference evidence="1 2" key="1">
    <citation type="submission" date="2008-01" db="EMBL/GenBank/DDBJ databases">
        <title>Yersinia pestis Strain IP275 project at JCVI/TIGR.</title>
        <authorList>
            <person name="Ravel J."/>
            <person name="Eppinger M."/>
            <person name="Fricke W.F."/>
            <person name="Rosovitz M."/>
            <person name="Lindler L.E."/>
            <person name="Bearden S."/>
            <person name="Shriefer M."/>
        </authorList>
    </citation>
    <scope>NUCLEOTIDE SEQUENCE [LARGE SCALE GENOMIC DNA]</scope>
    <source>
        <strain evidence="1 2">IP275</strain>
    </source>
</reference>
<accession>A0AAV3B354</accession>
<evidence type="ECO:0000313" key="1">
    <source>
        <dbReference type="EMBL" id="EDR30320.1"/>
    </source>
</evidence>
<proteinExistence type="predicted"/>
<evidence type="ECO:0008006" key="3">
    <source>
        <dbReference type="Google" id="ProtNLM"/>
    </source>
</evidence>
<dbReference type="AlphaFoldDB" id="A0AAV3B354"/>